<gene>
    <name evidence="2" type="ORF">DY000_02022611</name>
</gene>
<dbReference type="Proteomes" id="UP000266723">
    <property type="component" value="Unassembled WGS sequence"/>
</dbReference>
<keyword evidence="3" id="KW-1185">Reference proteome</keyword>
<proteinExistence type="predicted"/>
<accession>A0ABQ7E695</accession>
<sequence>MSICVKFRRGEWKKNEEEEWHFHPDEEDIGKRVMIKDDETYATLEAMVRRQYSLRPSTPLYLTFRLPSWMLSPLGYKTPPTTINHTEDLCILLNVKTSLSDLALLVIVGPRRVAEYEFLCRTRFSIGSTTYIVDGTQTEANRAEYESKDIIVVEDNDDVMYDANNVNLETGQNSHAVGVHDRLIMTSEANLARLALEVKACIQLGEQGFQVSRPRVLQGGQAGGPSGVREVIKDDKDTSSEASDIDGGF</sequence>
<evidence type="ECO:0000313" key="3">
    <source>
        <dbReference type="Proteomes" id="UP000266723"/>
    </source>
</evidence>
<dbReference type="EMBL" id="QGKV02000299">
    <property type="protein sequence ID" value="KAF3592547.1"/>
    <property type="molecule type" value="Genomic_DNA"/>
</dbReference>
<comment type="caution">
    <text evidence="2">The sequence shown here is derived from an EMBL/GenBank/DDBJ whole genome shotgun (WGS) entry which is preliminary data.</text>
</comment>
<evidence type="ECO:0000313" key="2">
    <source>
        <dbReference type="EMBL" id="KAF3592547.1"/>
    </source>
</evidence>
<organism evidence="2 3">
    <name type="scientific">Brassica cretica</name>
    <name type="common">Mustard</name>
    <dbReference type="NCBI Taxonomy" id="69181"/>
    <lineage>
        <taxon>Eukaryota</taxon>
        <taxon>Viridiplantae</taxon>
        <taxon>Streptophyta</taxon>
        <taxon>Embryophyta</taxon>
        <taxon>Tracheophyta</taxon>
        <taxon>Spermatophyta</taxon>
        <taxon>Magnoliopsida</taxon>
        <taxon>eudicotyledons</taxon>
        <taxon>Gunneridae</taxon>
        <taxon>Pentapetalae</taxon>
        <taxon>rosids</taxon>
        <taxon>malvids</taxon>
        <taxon>Brassicales</taxon>
        <taxon>Brassicaceae</taxon>
        <taxon>Brassiceae</taxon>
        <taxon>Brassica</taxon>
    </lineage>
</organism>
<feature type="region of interest" description="Disordered" evidence="1">
    <location>
        <begin position="216"/>
        <end position="249"/>
    </location>
</feature>
<evidence type="ECO:0008006" key="4">
    <source>
        <dbReference type="Google" id="ProtNLM"/>
    </source>
</evidence>
<protein>
    <recommendedName>
        <fullName evidence="4">MULE transposase N-terminal all-beta domain-containing protein</fullName>
    </recommendedName>
</protein>
<reference evidence="2 3" key="1">
    <citation type="journal article" date="2020" name="BMC Genomics">
        <title>Intraspecific diversification of the crop wild relative Brassica cretica Lam. using demographic model selection.</title>
        <authorList>
            <person name="Kioukis A."/>
            <person name="Michalopoulou V.A."/>
            <person name="Briers L."/>
            <person name="Pirintsos S."/>
            <person name="Studholme D.J."/>
            <person name="Pavlidis P."/>
            <person name="Sarris P.F."/>
        </authorList>
    </citation>
    <scope>NUCLEOTIDE SEQUENCE [LARGE SCALE GENOMIC DNA]</scope>
    <source>
        <strain evidence="3">cv. PFS-1207/04</strain>
    </source>
</reference>
<feature type="compositionally biased region" description="Basic and acidic residues" evidence="1">
    <location>
        <begin position="230"/>
        <end position="239"/>
    </location>
</feature>
<name>A0ABQ7E695_BRACR</name>
<evidence type="ECO:0000256" key="1">
    <source>
        <dbReference type="SAM" id="MobiDB-lite"/>
    </source>
</evidence>